<dbReference type="RefSeq" id="WP_170146849.1">
    <property type="nucleotide sequence ID" value="NZ_RAPK01000007.1"/>
</dbReference>
<sequence length="303" mass="34404">MKIGIIGLGNIALKAYLPSISQMKQIDIHLCTRNEQVLQDVMDRFHISNGHTSLETLVEQKLDAAFVHSSTDSHEKIIDFLLDHNIHVYVDKPLTNNAEATNRLIDKANRLGLLLMVGFNRRYAKVYQKLKEVKDPTMILMQKNRTFQLDTVREFVLDDFIHVIDTVLFLFPHDIEHVHVSGEVKENCLHHAVVQITGGGSTAIAVMNRVNGASEERAEAAGADEKRVAENVRELYILKDKRTEKQAEDDWEPTLTKRGFTPMIEDFLSAVRNGSSPAENTNDQVRLVHELAEDIIQKLEFSK</sequence>
<dbReference type="Proteomes" id="UP000285120">
    <property type="component" value="Unassembled WGS sequence"/>
</dbReference>
<dbReference type="EMBL" id="RAPK01000007">
    <property type="protein sequence ID" value="RKD75508.1"/>
    <property type="molecule type" value="Genomic_DNA"/>
</dbReference>
<comment type="caution">
    <text evidence="3">The sequence shown here is derived from an EMBL/GenBank/DDBJ whole genome shotgun (WGS) entry which is preliminary data.</text>
</comment>
<dbReference type="PANTHER" id="PTHR43708">
    <property type="entry name" value="CONSERVED EXPRESSED OXIDOREDUCTASE (EUROFUNG)"/>
    <property type="match status" value="1"/>
</dbReference>
<evidence type="ECO:0000259" key="1">
    <source>
        <dbReference type="Pfam" id="PF01408"/>
    </source>
</evidence>
<gene>
    <name evidence="3" type="ORF">ATL39_1207</name>
</gene>
<dbReference type="SUPFAM" id="SSF51735">
    <property type="entry name" value="NAD(P)-binding Rossmann-fold domains"/>
    <property type="match status" value="1"/>
</dbReference>
<evidence type="ECO:0000259" key="2">
    <source>
        <dbReference type="Pfam" id="PF21378"/>
    </source>
</evidence>
<dbReference type="InterPro" id="IPR000683">
    <property type="entry name" value="Gfo/Idh/MocA-like_OxRdtase_N"/>
</dbReference>
<dbReference type="Gene3D" id="3.30.360.10">
    <property type="entry name" value="Dihydrodipicolinate Reductase, domain 2"/>
    <property type="match status" value="1"/>
</dbReference>
<dbReference type="PANTHER" id="PTHR43708:SF4">
    <property type="entry name" value="OXIDOREDUCTASE YCEM-RELATED"/>
    <property type="match status" value="1"/>
</dbReference>
<keyword evidence="4" id="KW-1185">Reference proteome</keyword>
<reference evidence="3 4" key="1">
    <citation type="submission" date="2018-09" db="EMBL/GenBank/DDBJ databases">
        <title>Genomic Encyclopedia of Archaeal and Bacterial Type Strains, Phase II (KMG-II): from individual species to whole genera.</title>
        <authorList>
            <person name="Goeker M."/>
        </authorList>
    </citation>
    <scope>NUCLEOTIDE SEQUENCE [LARGE SCALE GENOMIC DNA]</scope>
    <source>
        <strain evidence="3 4">DSM 17008</strain>
    </source>
</reference>
<dbReference type="InterPro" id="IPR051317">
    <property type="entry name" value="Gfo/Idh/MocA_oxidoreduct"/>
</dbReference>
<accession>A0A419V6D6</accession>
<dbReference type="InterPro" id="IPR048477">
    <property type="entry name" value="YceM-like_C"/>
</dbReference>
<organism evidence="3 4">
    <name type="scientific">Sinobaca qinghaiensis</name>
    <dbReference type="NCBI Taxonomy" id="342944"/>
    <lineage>
        <taxon>Bacteria</taxon>
        <taxon>Bacillati</taxon>
        <taxon>Bacillota</taxon>
        <taxon>Bacilli</taxon>
        <taxon>Bacillales</taxon>
        <taxon>Sporolactobacillaceae</taxon>
        <taxon>Sinobaca</taxon>
    </lineage>
</organism>
<feature type="domain" description="Gfo/Idh/MocA-like oxidoreductase N-terminal" evidence="1">
    <location>
        <begin position="1"/>
        <end position="119"/>
    </location>
</feature>
<feature type="domain" description="YceM-like C-terminal" evidence="2">
    <location>
        <begin position="126"/>
        <end position="235"/>
    </location>
</feature>
<dbReference type="GO" id="GO:0000166">
    <property type="term" value="F:nucleotide binding"/>
    <property type="evidence" value="ECO:0007669"/>
    <property type="project" value="InterPro"/>
</dbReference>
<evidence type="ECO:0000313" key="4">
    <source>
        <dbReference type="Proteomes" id="UP000285120"/>
    </source>
</evidence>
<dbReference type="Pfam" id="PF01408">
    <property type="entry name" value="GFO_IDH_MocA"/>
    <property type="match status" value="1"/>
</dbReference>
<name>A0A419V6D6_9BACL</name>
<dbReference type="SUPFAM" id="SSF55347">
    <property type="entry name" value="Glyceraldehyde-3-phosphate dehydrogenase-like, C-terminal domain"/>
    <property type="match status" value="1"/>
</dbReference>
<evidence type="ECO:0000313" key="3">
    <source>
        <dbReference type="EMBL" id="RKD75508.1"/>
    </source>
</evidence>
<protein>
    <submittedName>
        <fullName evidence="3">Virulence factor</fullName>
    </submittedName>
</protein>
<dbReference type="Gene3D" id="3.40.50.720">
    <property type="entry name" value="NAD(P)-binding Rossmann-like Domain"/>
    <property type="match status" value="1"/>
</dbReference>
<dbReference type="Pfam" id="PF21378">
    <property type="entry name" value="YceM-like_C"/>
    <property type="match status" value="1"/>
</dbReference>
<dbReference type="InterPro" id="IPR036291">
    <property type="entry name" value="NAD(P)-bd_dom_sf"/>
</dbReference>
<proteinExistence type="predicted"/>
<dbReference type="AlphaFoldDB" id="A0A419V6D6"/>